<dbReference type="Gene3D" id="3.40.1800.10">
    <property type="entry name" value="His-Me finger endonucleases"/>
    <property type="match status" value="1"/>
</dbReference>
<gene>
    <name evidence="1" type="ORF">A2619_02240</name>
</gene>
<organism evidence="1 2">
    <name type="scientific">candidate division WWE3 bacterium RIFOXYD1_FULL_39_9</name>
    <dbReference type="NCBI Taxonomy" id="1802649"/>
    <lineage>
        <taxon>Bacteria</taxon>
        <taxon>Katanobacteria</taxon>
    </lineage>
</organism>
<dbReference type="EMBL" id="MEWG01000047">
    <property type="protein sequence ID" value="OGC76251.1"/>
    <property type="molecule type" value="Genomic_DNA"/>
</dbReference>
<comment type="caution">
    <text evidence="1">The sequence shown here is derived from an EMBL/GenBank/DDBJ whole genome shotgun (WGS) entry which is preliminary data.</text>
</comment>
<protein>
    <submittedName>
        <fullName evidence="1">Uncharacterized protein</fullName>
    </submittedName>
</protein>
<dbReference type="InterPro" id="IPR044925">
    <property type="entry name" value="His-Me_finger_sf"/>
</dbReference>
<dbReference type="Proteomes" id="UP000176815">
    <property type="component" value="Unassembled WGS sequence"/>
</dbReference>
<dbReference type="SUPFAM" id="SSF54060">
    <property type="entry name" value="His-Me finger endonucleases"/>
    <property type="match status" value="1"/>
</dbReference>
<accession>A0A1F4X3W8</accession>
<sequence>MSKLISITSKELAELREKQFKKQDGKCAILGVCIDKAECVLDHKHKLKSEECGGKDRLGCLRGVIHRNANSFEGKLERSWRRYGLHKVISLPELLRRCADYIEQPPIKELIIHPNERKIERKRITIPEYKRICKYYFLAFPKRKALPKYPRFGWNETWKKIYQKVYPFICRNKFSKEEKELIKKAKEAMKK</sequence>
<evidence type="ECO:0000313" key="1">
    <source>
        <dbReference type="EMBL" id="OGC76251.1"/>
    </source>
</evidence>
<evidence type="ECO:0000313" key="2">
    <source>
        <dbReference type="Proteomes" id="UP000176815"/>
    </source>
</evidence>
<name>A0A1F4X3W8_UNCKA</name>
<dbReference type="InterPro" id="IPR038563">
    <property type="entry name" value="Endonuclease_7_sf"/>
</dbReference>
<proteinExistence type="predicted"/>
<reference evidence="1 2" key="1">
    <citation type="journal article" date="2016" name="Nat. Commun.">
        <title>Thousands of microbial genomes shed light on interconnected biogeochemical processes in an aquifer system.</title>
        <authorList>
            <person name="Anantharaman K."/>
            <person name="Brown C.T."/>
            <person name="Hug L.A."/>
            <person name="Sharon I."/>
            <person name="Castelle C.J."/>
            <person name="Probst A.J."/>
            <person name="Thomas B.C."/>
            <person name="Singh A."/>
            <person name="Wilkins M.J."/>
            <person name="Karaoz U."/>
            <person name="Brodie E.L."/>
            <person name="Williams K.H."/>
            <person name="Hubbard S.S."/>
            <person name="Banfield J.F."/>
        </authorList>
    </citation>
    <scope>NUCLEOTIDE SEQUENCE [LARGE SCALE GENOMIC DNA]</scope>
</reference>
<dbReference type="AlphaFoldDB" id="A0A1F4X3W8"/>